<organism evidence="4 5">
    <name type="scientific">Bacteroides intestinalis</name>
    <dbReference type="NCBI Taxonomy" id="329854"/>
    <lineage>
        <taxon>Bacteria</taxon>
        <taxon>Pseudomonadati</taxon>
        <taxon>Bacteroidota</taxon>
        <taxon>Bacteroidia</taxon>
        <taxon>Bacteroidales</taxon>
        <taxon>Bacteroidaceae</taxon>
        <taxon>Bacteroides</taxon>
    </lineage>
</organism>
<comment type="caution">
    <text evidence="4">The sequence shown here is derived from an EMBL/GenBank/DDBJ whole genome shotgun (WGS) entry which is preliminary data.</text>
</comment>
<keyword evidence="4" id="KW-0378">Hydrolase</keyword>
<dbReference type="Pfam" id="PF07944">
    <property type="entry name" value="Beta-AFase-like_GH127_cat"/>
    <property type="match status" value="1"/>
</dbReference>
<feature type="domain" description="Non-reducing end beta-L-arabinofuranosidase-like GH127 C-terminal" evidence="3">
    <location>
        <begin position="535"/>
        <end position="626"/>
    </location>
</feature>
<dbReference type="PANTHER" id="PTHR43465:SF2">
    <property type="entry name" value="DUF1680 DOMAIN PROTEIN (AFU_ORTHOLOGUE AFUA_1G08910)"/>
    <property type="match status" value="1"/>
</dbReference>
<evidence type="ECO:0000313" key="4">
    <source>
        <dbReference type="EMBL" id="RGT50614.1"/>
    </source>
</evidence>
<dbReference type="InterPro" id="IPR008928">
    <property type="entry name" value="6-hairpin_glycosidase_sf"/>
</dbReference>
<dbReference type="GO" id="GO:0005975">
    <property type="term" value="P:carbohydrate metabolic process"/>
    <property type="evidence" value="ECO:0007669"/>
    <property type="project" value="InterPro"/>
</dbReference>
<sequence length="629" mass="71286">MKYTFIAFLLFLCTKVVSQETQIKPVPFTSVRLNDCFFSPRINQNHEITIPIALQHCYNTGRVDNFLKAAGFKTGDFIGEFPFDDTDIYKIIEGASYSIQTFPDKEMESHLDALIFYITEAQEKDGYLFTNRTINPDKLHKWVGKQRWEKEMDASHELYNSGHLIEAAVAHYLATGKRTLLDVAIKNANLLVKSFGKDKLICYPGHQIIEMALVRLYSVTGNDEYLQLAKFFLDIRGNDANRTYSQSHKPIVEQDEAVGHAVRAAYMYSGMADVAANTHDQGYLTALDALWNDVVYKKLYITGGIGATRYEEAFGKAYELPNLTAYSETCASIGNVYWNQRMFLAHGKSCYYDVLERTLYNALMAGVSLDGSSFFYSNPLESDGNVERSKWFGCACCPSNICRFLPSIPGYIYATKANRLYVNLYIANDAEMAVDNCIVKIKQTTNYPWAGVIGITVNPETQGEFEIALRLPGWAIGKTVPSDLYHYYKDDGKEIIKLQVNGKPQTFRIENGYALIKRNWKEGDYVELNLPMTIRKISSNKNVSDNAGKIAFERGPLVYCLEETEQPDSISKLVITKKTDTALDDGMIDAMKFKTININAANGVYTAIPYCYWANRGKHKMKIWVPLNW</sequence>
<dbReference type="InterPro" id="IPR012878">
    <property type="entry name" value="Beta-AFase-like_GH127_cat"/>
</dbReference>
<evidence type="ECO:0000313" key="5">
    <source>
        <dbReference type="Proteomes" id="UP000284772"/>
    </source>
</evidence>
<dbReference type="GO" id="GO:0016787">
    <property type="term" value="F:hydrolase activity"/>
    <property type="evidence" value="ECO:0007669"/>
    <property type="project" value="UniProtKB-KW"/>
</dbReference>
<dbReference type="RefSeq" id="WP_115503128.1">
    <property type="nucleotide sequence ID" value="NZ_CABMMK010000005.1"/>
</dbReference>
<dbReference type="EMBL" id="QRWT01000014">
    <property type="protein sequence ID" value="RGT50614.1"/>
    <property type="molecule type" value="Genomic_DNA"/>
</dbReference>
<dbReference type="SUPFAM" id="SSF48208">
    <property type="entry name" value="Six-hairpin glycosidases"/>
    <property type="match status" value="1"/>
</dbReference>
<protein>
    <submittedName>
        <fullName evidence="4">Glycoside hydrolase family 127 protein</fullName>
    </submittedName>
</protein>
<dbReference type="InterPro" id="IPR049049">
    <property type="entry name" value="Beta-AFase-like_GH127_C"/>
</dbReference>
<dbReference type="Pfam" id="PF20737">
    <property type="entry name" value="Glyco_hydro127C"/>
    <property type="match status" value="1"/>
</dbReference>
<dbReference type="Pfam" id="PF20736">
    <property type="entry name" value="Glyco_hydro127M"/>
    <property type="match status" value="1"/>
</dbReference>
<dbReference type="PANTHER" id="PTHR43465">
    <property type="entry name" value="DUF1680 DOMAIN PROTEIN (AFU_ORTHOLOGUE AFUA_1G08910)"/>
    <property type="match status" value="1"/>
</dbReference>
<dbReference type="InterPro" id="IPR049046">
    <property type="entry name" value="Beta-AFase-like_GH127_middle"/>
</dbReference>
<reference evidence="4 5" key="1">
    <citation type="submission" date="2018-08" db="EMBL/GenBank/DDBJ databases">
        <title>A genome reference for cultivated species of the human gut microbiota.</title>
        <authorList>
            <person name="Zou Y."/>
            <person name="Xue W."/>
            <person name="Luo G."/>
        </authorList>
    </citation>
    <scope>NUCLEOTIDE SEQUENCE [LARGE SCALE GENOMIC DNA]</scope>
    <source>
        <strain evidence="4 5">AF19-10AC</strain>
    </source>
</reference>
<accession>A0A3E4KWS3</accession>
<name>A0A3E4KWS3_9BACE</name>
<evidence type="ECO:0000259" key="2">
    <source>
        <dbReference type="Pfam" id="PF20736"/>
    </source>
</evidence>
<dbReference type="InterPro" id="IPR049174">
    <property type="entry name" value="Beta-AFase-like"/>
</dbReference>
<proteinExistence type="predicted"/>
<dbReference type="Proteomes" id="UP000284772">
    <property type="component" value="Unassembled WGS sequence"/>
</dbReference>
<dbReference type="AlphaFoldDB" id="A0A3E4KWS3"/>
<feature type="domain" description="Non-reducing end beta-L-arabinofuranosidase-like GH127 catalytic" evidence="1">
    <location>
        <begin position="30"/>
        <end position="409"/>
    </location>
</feature>
<dbReference type="Gene3D" id="1.50.10.20">
    <property type="match status" value="1"/>
</dbReference>
<gene>
    <name evidence="4" type="ORF">DWX27_13680</name>
</gene>
<feature type="domain" description="Non-reducing end beta-L-arabinofuranosidase-like GH127 middle" evidence="2">
    <location>
        <begin position="420"/>
        <end position="532"/>
    </location>
</feature>
<evidence type="ECO:0000259" key="1">
    <source>
        <dbReference type="Pfam" id="PF07944"/>
    </source>
</evidence>
<evidence type="ECO:0000259" key="3">
    <source>
        <dbReference type="Pfam" id="PF20737"/>
    </source>
</evidence>